<organism evidence="1 2">
    <name type="scientific">Diploptera punctata</name>
    <name type="common">Pacific beetle cockroach</name>
    <dbReference type="NCBI Taxonomy" id="6984"/>
    <lineage>
        <taxon>Eukaryota</taxon>
        <taxon>Metazoa</taxon>
        <taxon>Ecdysozoa</taxon>
        <taxon>Arthropoda</taxon>
        <taxon>Hexapoda</taxon>
        <taxon>Insecta</taxon>
        <taxon>Pterygota</taxon>
        <taxon>Neoptera</taxon>
        <taxon>Polyneoptera</taxon>
        <taxon>Dictyoptera</taxon>
        <taxon>Blattodea</taxon>
        <taxon>Blaberoidea</taxon>
        <taxon>Blaberidae</taxon>
        <taxon>Diplopterinae</taxon>
        <taxon>Diploptera</taxon>
    </lineage>
</organism>
<proteinExistence type="predicted"/>
<evidence type="ECO:0000313" key="1">
    <source>
        <dbReference type="EMBL" id="KAJ9582105.1"/>
    </source>
</evidence>
<sequence>MYEQNFVSSMHGYVVTVYYFIPSDGVEVNLEERRPLDYHGSMNPMRLNGHFEIENKKACKFIIELGNIITLIEIINYTFPTFLILTTISLQFFSELISGL</sequence>
<feature type="non-terminal residue" evidence="1">
    <location>
        <position position="1"/>
    </location>
</feature>
<reference evidence="1" key="2">
    <citation type="submission" date="2023-05" db="EMBL/GenBank/DDBJ databases">
        <authorList>
            <person name="Fouks B."/>
        </authorList>
    </citation>
    <scope>NUCLEOTIDE SEQUENCE</scope>
    <source>
        <strain evidence="1">Stay&amp;Tobe</strain>
        <tissue evidence="1">Testes</tissue>
    </source>
</reference>
<reference evidence="1" key="1">
    <citation type="journal article" date="2023" name="IScience">
        <title>Live-bearing cockroach genome reveals convergent evolutionary mechanisms linked to viviparity in insects and beyond.</title>
        <authorList>
            <person name="Fouks B."/>
            <person name="Harrison M.C."/>
            <person name="Mikhailova A.A."/>
            <person name="Marchal E."/>
            <person name="English S."/>
            <person name="Carruthers M."/>
            <person name="Jennings E.C."/>
            <person name="Chiamaka E.L."/>
            <person name="Frigard R.A."/>
            <person name="Pippel M."/>
            <person name="Attardo G.M."/>
            <person name="Benoit J.B."/>
            <person name="Bornberg-Bauer E."/>
            <person name="Tobe S.S."/>
        </authorList>
    </citation>
    <scope>NUCLEOTIDE SEQUENCE</scope>
    <source>
        <strain evidence="1">Stay&amp;Tobe</strain>
    </source>
</reference>
<keyword evidence="2" id="KW-1185">Reference proteome</keyword>
<gene>
    <name evidence="1" type="ORF">L9F63_003561</name>
</gene>
<protein>
    <submittedName>
        <fullName evidence="1">Uncharacterized protein</fullName>
    </submittedName>
</protein>
<dbReference type="EMBL" id="JASPKZ010007829">
    <property type="protein sequence ID" value="KAJ9582105.1"/>
    <property type="molecule type" value="Genomic_DNA"/>
</dbReference>
<accession>A0AAD7ZKM6</accession>
<name>A0AAD7ZKM6_DIPPU</name>
<dbReference type="Proteomes" id="UP001233999">
    <property type="component" value="Unassembled WGS sequence"/>
</dbReference>
<evidence type="ECO:0000313" key="2">
    <source>
        <dbReference type="Proteomes" id="UP001233999"/>
    </source>
</evidence>
<dbReference type="AlphaFoldDB" id="A0AAD7ZKM6"/>
<comment type="caution">
    <text evidence="1">The sequence shown here is derived from an EMBL/GenBank/DDBJ whole genome shotgun (WGS) entry which is preliminary data.</text>
</comment>